<dbReference type="Proteomes" id="UP000250241">
    <property type="component" value="Chromosome"/>
</dbReference>
<keyword evidence="2" id="KW-1185">Reference proteome</keyword>
<dbReference type="RefSeq" id="WP_006887292.1">
    <property type="nucleotide sequence ID" value="NZ_CAUPAD010000002.1"/>
</dbReference>
<sequence>MSNKTVPLTEAYSAYTQPLEPQILEEIPKKKWAAITALVLSLIAFFTGILVIGFVPAIFAIVFAGIALGQVKKGEAEGAGMAIGAIIFASLAIIASVGIVILALISNYYTEQQVIDGCTSGKGTYTVENGQKVCHYMGYAMDM</sequence>
<evidence type="ECO:0000313" key="1">
    <source>
        <dbReference type="EMBL" id="BAV88288.1"/>
    </source>
</evidence>
<accession>A0A2Z5R0M7</accession>
<reference evidence="1 2" key="1">
    <citation type="submission" date="2016-10" db="EMBL/GenBank/DDBJ databases">
        <title>Genome sequence of Rothia aeria strain JCM11412.</title>
        <authorList>
            <person name="Nambu T."/>
        </authorList>
    </citation>
    <scope>NUCLEOTIDE SEQUENCE [LARGE SCALE GENOMIC DNA]</scope>
    <source>
        <strain evidence="1 2">JCM 11412</strain>
    </source>
</reference>
<organism evidence="1 2">
    <name type="scientific">Rothia aeria</name>
    <dbReference type="NCBI Taxonomy" id="172042"/>
    <lineage>
        <taxon>Bacteria</taxon>
        <taxon>Bacillati</taxon>
        <taxon>Actinomycetota</taxon>
        <taxon>Actinomycetes</taxon>
        <taxon>Micrococcales</taxon>
        <taxon>Micrococcaceae</taxon>
        <taxon>Rothia</taxon>
    </lineage>
</organism>
<name>A0A2Z5R0M7_9MICC</name>
<dbReference type="EMBL" id="AP017895">
    <property type="protein sequence ID" value="BAV88288.1"/>
    <property type="molecule type" value="Genomic_DNA"/>
</dbReference>
<dbReference type="KEGG" id="raj:RA11412_1989"/>
<dbReference type="AlphaFoldDB" id="A0A2Z5R0M7"/>
<dbReference type="GeneID" id="93860668"/>
<protein>
    <submittedName>
        <fullName evidence="1">Uncharacterized protein</fullName>
    </submittedName>
</protein>
<gene>
    <name evidence="1" type="ORF">RA11412_1989</name>
</gene>
<proteinExistence type="predicted"/>
<evidence type="ECO:0000313" key="2">
    <source>
        <dbReference type="Proteomes" id="UP000250241"/>
    </source>
</evidence>